<evidence type="ECO:0000313" key="9">
    <source>
        <dbReference type="EnsemblMetazoa" id="XP_019754944.1"/>
    </source>
</evidence>
<dbReference type="AlphaFoldDB" id="N6UI03"/>
<dbReference type="KEGG" id="dpa:109533877"/>
<dbReference type="OrthoDB" id="1641132at2759"/>
<dbReference type="HOGENOM" id="CLU_041840_2_0_1"/>
<keyword evidence="3 5" id="KW-1133">Transmembrane helix</keyword>
<evidence type="ECO:0000313" key="10">
    <source>
        <dbReference type="Proteomes" id="UP000019118"/>
    </source>
</evidence>
<evidence type="ECO:0000313" key="11">
    <source>
        <dbReference type="Proteomes" id="UP000030742"/>
    </source>
</evidence>
<feature type="transmembrane region" description="Helical" evidence="5">
    <location>
        <begin position="264"/>
        <end position="286"/>
    </location>
</feature>
<keyword evidence="10" id="KW-1185">Reference proteome</keyword>
<evidence type="ECO:0000313" key="8">
    <source>
        <dbReference type="EMBL" id="ERL94828.1"/>
    </source>
</evidence>
<dbReference type="Proteomes" id="UP000019118">
    <property type="component" value="Unassembled WGS sequence"/>
</dbReference>
<proteinExistence type="predicted"/>
<feature type="transmembrane region" description="Helical" evidence="5">
    <location>
        <begin position="195"/>
        <end position="216"/>
    </location>
</feature>
<feature type="transmembrane region" description="Helical" evidence="5">
    <location>
        <begin position="120"/>
        <end position="151"/>
    </location>
</feature>
<feature type="domain" description="TMEM205-like" evidence="6">
    <location>
        <begin position="128"/>
        <end position="226"/>
    </location>
</feature>
<reference evidence="10 11" key="1">
    <citation type="journal article" date="2013" name="Genome Biol.">
        <title>Draft genome of the mountain pine beetle, Dendroctonus ponderosae Hopkins, a major forest pest.</title>
        <authorList>
            <person name="Keeling C.I."/>
            <person name="Yuen M.M."/>
            <person name="Liao N.Y."/>
            <person name="Docking T.R."/>
            <person name="Chan S.K."/>
            <person name="Taylor G.A."/>
            <person name="Palmquist D.L."/>
            <person name="Jackman S.D."/>
            <person name="Nguyen A."/>
            <person name="Li M."/>
            <person name="Henderson H."/>
            <person name="Janes J.K."/>
            <person name="Zhao Y."/>
            <person name="Pandoh P."/>
            <person name="Moore R."/>
            <person name="Sperling F.A."/>
            <person name="Huber D.P."/>
            <person name="Birol I."/>
            <person name="Jones S.J."/>
            <person name="Bohlmann J."/>
        </authorList>
    </citation>
    <scope>NUCLEOTIDE SEQUENCE</scope>
</reference>
<evidence type="ECO:0000256" key="4">
    <source>
        <dbReference type="ARBA" id="ARBA00023136"/>
    </source>
</evidence>
<dbReference type="EMBL" id="KB632399">
    <property type="protein sequence ID" value="ERL94828.1"/>
    <property type="molecule type" value="Genomic_DNA"/>
</dbReference>
<sequence>MCVGRVPNSEIEVEKYPTMLKVDNSIQVPAVIEKVFPEKNGNTLKEDAVLSQDALAVMTIWTKEALFTLSDYVKSLSDTTAYRILCHTTQPAHLVTSLAVLYVAFLCLSNKSTVATLSPLWTLVYLGSFSAHFGAQIWMTFVSGLALYFSLPRHTFGSVQKVLFPKYFLLNALLSLITLAVFLRVKKNELNTMEIGVQAFAMTLCFLTELVIFLYLTPPLLALMSTKIAIEKEAGIGLEVGKLEPGKLLKCPHYVKIHQAFRKVHMSIAMGNVFTMACTTLHLYYLSCKLCALSL</sequence>
<dbReference type="OMA" id="MLTMACT"/>
<feature type="transmembrane region" description="Helical" evidence="5">
    <location>
        <begin position="163"/>
        <end position="183"/>
    </location>
</feature>
<reference evidence="9" key="2">
    <citation type="submission" date="2024-08" db="UniProtKB">
        <authorList>
            <consortium name="EnsemblMetazoa"/>
        </authorList>
    </citation>
    <scope>IDENTIFICATION</scope>
</reference>
<keyword evidence="4 5" id="KW-0472">Membrane</keyword>
<dbReference type="GO" id="GO:0016020">
    <property type="term" value="C:membrane"/>
    <property type="evidence" value="ECO:0007669"/>
    <property type="project" value="UniProtKB-SubCell"/>
</dbReference>
<keyword evidence="2 5" id="KW-0812">Transmembrane</keyword>
<evidence type="ECO:0000259" key="6">
    <source>
        <dbReference type="Pfam" id="PF13664"/>
    </source>
</evidence>
<dbReference type="PANTHER" id="PTHR23241">
    <property type="entry name" value="LATE EMBRYOGENESIS ABUNDANT PLANTS LEA-RELATED"/>
    <property type="match status" value="1"/>
</dbReference>
<evidence type="ECO:0000256" key="2">
    <source>
        <dbReference type="ARBA" id="ARBA00022692"/>
    </source>
</evidence>
<feature type="transmembrane region" description="Helical" evidence="5">
    <location>
        <begin position="91"/>
        <end position="108"/>
    </location>
</feature>
<gene>
    <name evidence="9" type="primary">109533877</name>
    <name evidence="8" type="ORF">D910_12101</name>
    <name evidence="7" type="ORF">YQE_03260</name>
</gene>
<dbReference type="Pfam" id="PF13664">
    <property type="entry name" value="DUF4149"/>
    <property type="match status" value="1"/>
</dbReference>
<evidence type="ECO:0000256" key="1">
    <source>
        <dbReference type="ARBA" id="ARBA00004370"/>
    </source>
</evidence>
<feature type="non-terminal residue" evidence="7">
    <location>
        <position position="1"/>
    </location>
</feature>
<dbReference type="InterPro" id="IPR053009">
    <property type="entry name" value="Xanthocillin_Biosynth-Assoc"/>
</dbReference>
<dbReference type="EnsemblMetazoa" id="XM_019899385.1">
    <property type="protein sequence ID" value="XP_019754944.1"/>
    <property type="gene ID" value="LOC109533877"/>
</dbReference>
<dbReference type="EMBL" id="KB740562">
    <property type="protein sequence ID" value="ENN80266.1"/>
    <property type="molecule type" value="Genomic_DNA"/>
</dbReference>
<protein>
    <recommendedName>
        <fullName evidence="6">TMEM205-like domain-containing protein</fullName>
    </recommendedName>
</protein>
<name>N6UI03_DENPD</name>
<accession>N6UI03</accession>
<comment type="subcellular location">
    <subcellularLocation>
        <location evidence="1">Membrane</location>
    </subcellularLocation>
</comment>
<evidence type="ECO:0000256" key="5">
    <source>
        <dbReference type="SAM" id="Phobius"/>
    </source>
</evidence>
<dbReference type="InterPro" id="IPR025423">
    <property type="entry name" value="TMEM205-like"/>
</dbReference>
<organism evidence="7">
    <name type="scientific">Dendroctonus ponderosae</name>
    <name type="common">Mountain pine beetle</name>
    <dbReference type="NCBI Taxonomy" id="77166"/>
    <lineage>
        <taxon>Eukaryota</taxon>
        <taxon>Metazoa</taxon>
        <taxon>Ecdysozoa</taxon>
        <taxon>Arthropoda</taxon>
        <taxon>Hexapoda</taxon>
        <taxon>Insecta</taxon>
        <taxon>Pterygota</taxon>
        <taxon>Neoptera</taxon>
        <taxon>Endopterygota</taxon>
        <taxon>Coleoptera</taxon>
        <taxon>Polyphaga</taxon>
        <taxon>Cucujiformia</taxon>
        <taxon>Curculionidae</taxon>
        <taxon>Scolytinae</taxon>
        <taxon>Dendroctonus</taxon>
    </lineage>
</organism>
<dbReference type="Proteomes" id="UP000030742">
    <property type="component" value="Unassembled WGS sequence"/>
</dbReference>
<dbReference type="PANTHER" id="PTHR23241:SF102">
    <property type="entry name" value="LD23009P"/>
    <property type="match status" value="1"/>
</dbReference>
<evidence type="ECO:0000313" key="7">
    <source>
        <dbReference type="EMBL" id="ENN80266.1"/>
    </source>
</evidence>
<evidence type="ECO:0000256" key="3">
    <source>
        <dbReference type="ARBA" id="ARBA00022989"/>
    </source>
</evidence>